<dbReference type="RefSeq" id="WP_184482693.1">
    <property type="nucleotide sequence ID" value="NZ_JACHIV010000001.1"/>
</dbReference>
<comment type="caution">
    <text evidence="1">The sequence shown here is derived from an EMBL/GenBank/DDBJ whole genome shotgun (WGS) entry which is preliminary data.</text>
</comment>
<dbReference type="EMBL" id="JACHIV010000001">
    <property type="protein sequence ID" value="MBB5071886.1"/>
    <property type="molecule type" value="Genomic_DNA"/>
</dbReference>
<dbReference type="Proteomes" id="UP000580474">
    <property type="component" value="Unassembled WGS sequence"/>
</dbReference>
<evidence type="ECO:0000313" key="2">
    <source>
        <dbReference type="Proteomes" id="UP000580474"/>
    </source>
</evidence>
<evidence type="ECO:0000313" key="1">
    <source>
        <dbReference type="EMBL" id="MBB5071886.1"/>
    </source>
</evidence>
<accession>A0A840NHC7</accession>
<sequence>MATDEVYLNVPEAERVTKGLADGVDNLGNAIDELKAALQRDHGCWSDDKIGKGFESSYLQGATDTQDGLTKLAKSLKEFADEGLPAVIKNVEDLDSQYGEAVDSYGDALSDYQRHSER</sequence>
<proteinExistence type="predicted"/>
<gene>
    <name evidence="1" type="ORF">BJ969_004974</name>
</gene>
<reference evidence="1 2" key="1">
    <citation type="submission" date="2020-08" db="EMBL/GenBank/DDBJ databases">
        <title>Sequencing the genomes of 1000 actinobacteria strains.</title>
        <authorList>
            <person name="Klenk H.-P."/>
        </authorList>
    </citation>
    <scope>NUCLEOTIDE SEQUENCE [LARGE SCALE GENOMIC DNA]</scope>
    <source>
        <strain evidence="1 2">DSM 45582</strain>
    </source>
</reference>
<organism evidence="1 2">
    <name type="scientific">Saccharopolyspora gloriosae</name>
    <dbReference type="NCBI Taxonomy" id="455344"/>
    <lineage>
        <taxon>Bacteria</taxon>
        <taxon>Bacillati</taxon>
        <taxon>Actinomycetota</taxon>
        <taxon>Actinomycetes</taxon>
        <taxon>Pseudonocardiales</taxon>
        <taxon>Pseudonocardiaceae</taxon>
        <taxon>Saccharopolyspora</taxon>
    </lineage>
</organism>
<protein>
    <recommendedName>
        <fullName evidence="3">WXG100 family type VII secretion target</fullName>
    </recommendedName>
</protein>
<dbReference type="AlphaFoldDB" id="A0A840NHC7"/>
<name>A0A840NHC7_9PSEU</name>
<keyword evidence="2" id="KW-1185">Reference proteome</keyword>
<evidence type="ECO:0008006" key="3">
    <source>
        <dbReference type="Google" id="ProtNLM"/>
    </source>
</evidence>